<evidence type="ECO:0000313" key="2">
    <source>
        <dbReference type="Proteomes" id="UP001565474"/>
    </source>
</evidence>
<accession>A0ABV4G9A1</accession>
<comment type="caution">
    <text evidence="1">The sequence shown here is derived from an EMBL/GenBank/DDBJ whole genome shotgun (WGS) entry which is preliminary data.</text>
</comment>
<proteinExistence type="predicted"/>
<dbReference type="Proteomes" id="UP001565474">
    <property type="component" value="Unassembled WGS sequence"/>
</dbReference>
<sequence>MNRMVIIGRIAGIEFDKPGAIIVEQMDDEISIAIGSVVGVYLQVTPGQARELSLSLALAAENAE</sequence>
<keyword evidence="2" id="KW-1185">Reference proteome</keyword>
<dbReference type="RefSeq" id="WP_036045854.1">
    <property type="nucleotide sequence ID" value="NZ_JBGBYD010000001.1"/>
</dbReference>
<gene>
    <name evidence="1" type="ORF">ABH992_000091</name>
</gene>
<reference evidence="1 2" key="1">
    <citation type="submission" date="2024-07" db="EMBL/GenBank/DDBJ databases">
        <title>Genomic Encyclopedia of Type Strains, Phase V (KMG-V): Genome sequencing to study the core and pangenomes of soil and plant-associated prokaryotes.</title>
        <authorList>
            <person name="Whitman W."/>
        </authorList>
    </citation>
    <scope>NUCLEOTIDE SEQUENCE [LARGE SCALE GENOMIC DNA]</scope>
    <source>
        <strain evidence="1 2">USDA 222</strain>
    </source>
</reference>
<protein>
    <submittedName>
        <fullName evidence="1">Uncharacterized protein</fullName>
    </submittedName>
</protein>
<dbReference type="EMBL" id="JBGBZN010000001">
    <property type="protein sequence ID" value="MEY9467692.1"/>
    <property type="molecule type" value="Genomic_DNA"/>
</dbReference>
<organism evidence="1 2">
    <name type="scientific">Bradyrhizobium yuanmingense</name>
    <dbReference type="NCBI Taxonomy" id="108015"/>
    <lineage>
        <taxon>Bacteria</taxon>
        <taxon>Pseudomonadati</taxon>
        <taxon>Pseudomonadota</taxon>
        <taxon>Alphaproteobacteria</taxon>
        <taxon>Hyphomicrobiales</taxon>
        <taxon>Nitrobacteraceae</taxon>
        <taxon>Bradyrhizobium</taxon>
    </lineage>
</organism>
<name>A0ABV4G9A1_9BRAD</name>
<evidence type="ECO:0000313" key="1">
    <source>
        <dbReference type="EMBL" id="MEY9467692.1"/>
    </source>
</evidence>